<gene>
    <name evidence="2" type="ORF">PsYK624_156770</name>
</gene>
<organism evidence="2 3">
    <name type="scientific">Phanerochaete sordida</name>
    <dbReference type="NCBI Taxonomy" id="48140"/>
    <lineage>
        <taxon>Eukaryota</taxon>
        <taxon>Fungi</taxon>
        <taxon>Dikarya</taxon>
        <taxon>Basidiomycota</taxon>
        <taxon>Agaricomycotina</taxon>
        <taxon>Agaricomycetes</taxon>
        <taxon>Polyporales</taxon>
        <taxon>Phanerochaetaceae</taxon>
        <taxon>Phanerochaete</taxon>
    </lineage>
</organism>
<evidence type="ECO:0000256" key="1">
    <source>
        <dbReference type="SAM" id="MobiDB-lite"/>
    </source>
</evidence>
<keyword evidence="3" id="KW-1185">Reference proteome</keyword>
<name>A0A9P3LLI1_9APHY</name>
<dbReference type="Proteomes" id="UP000703269">
    <property type="component" value="Unassembled WGS sequence"/>
</dbReference>
<proteinExistence type="predicted"/>
<accession>A0A9P3LLI1</accession>
<comment type="caution">
    <text evidence="2">The sequence shown here is derived from an EMBL/GenBank/DDBJ whole genome shotgun (WGS) entry which is preliminary data.</text>
</comment>
<dbReference type="EMBL" id="BPQB01000108">
    <property type="protein sequence ID" value="GJE99415.1"/>
    <property type="molecule type" value="Genomic_DNA"/>
</dbReference>
<reference evidence="2 3" key="1">
    <citation type="submission" date="2021-08" db="EMBL/GenBank/DDBJ databases">
        <title>Draft Genome Sequence of Phanerochaete sordida strain YK-624.</title>
        <authorList>
            <person name="Mori T."/>
            <person name="Dohra H."/>
            <person name="Suzuki T."/>
            <person name="Kawagishi H."/>
            <person name="Hirai H."/>
        </authorList>
    </citation>
    <scope>NUCLEOTIDE SEQUENCE [LARGE SCALE GENOMIC DNA]</scope>
    <source>
        <strain evidence="2 3">YK-624</strain>
    </source>
</reference>
<evidence type="ECO:0000313" key="2">
    <source>
        <dbReference type="EMBL" id="GJE99415.1"/>
    </source>
</evidence>
<sequence>MSPLRVGPLRVEFGLVAAPAVLLLRHRVVAAYVVTQFSVAVIRCLFQIQYCIRRPQDTRCQRPSPAIASTEYACPMRHRTRPSRRSWGSIFLGPGPTGPLARAHQHPTLAPDARMKSQPTTT</sequence>
<dbReference type="AlphaFoldDB" id="A0A9P3LLI1"/>
<feature type="region of interest" description="Disordered" evidence="1">
    <location>
        <begin position="84"/>
        <end position="122"/>
    </location>
</feature>
<protein>
    <submittedName>
        <fullName evidence="2">Uncharacterized protein</fullName>
    </submittedName>
</protein>
<evidence type="ECO:0000313" key="3">
    <source>
        <dbReference type="Proteomes" id="UP000703269"/>
    </source>
</evidence>